<evidence type="ECO:0000313" key="1">
    <source>
        <dbReference type="EMBL" id="CAI9152224.1"/>
    </source>
</evidence>
<organism evidence="1 2">
    <name type="scientific">Rangifer tarandus platyrhynchus</name>
    <name type="common">Svalbard reindeer</name>
    <dbReference type="NCBI Taxonomy" id="3082113"/>
    <lineage>
        <taxon>Eukaryota</taxon>
        <taxon>Metazoa</taxon>
        <taxon>Chordata</taxon>
        <taxon>Craniata</taxon>
        <taxon>Vertebrata</taxon>
        <taxon>Euteleostomi</taxon>
        <taxon>Mammalia</taxon>
        <taxon>Eutheria</taxon>
        <taxon>Laurasiatheria</taxon>
        <taxon>Artiodactyla</taxon>
        <taxon>Ruminantia</taxon>
        <taxon>Pecora</taxon>
        <taxon>Cervidae</taxon>
        <taxon>Odocoileinae</taxon>
        <taxon>Rangifer</taxon>
    </lineage>
</organism>
<evidence type="ECO:0000313" key="2">
    <source>
        <dbReference type="Proteomes" id="UP001176941"/>
    </source>
</evidence>
<reference evidence="1" key="1">
    <citation type="submission" date="2023-04" db="EMBL/GenBank/DDBJ databases">
        <authorList>
            <consortium name="ELIXIR-Norway"/>
        </authorList>
    </citation>
    <scope>NUCLEOTIDE SEQUENCE [LARGE SCALE GENOMIC DNA]</scope>
</reference>
<accession>A0ABN8XS75</accession>
<protein>
    <submittedName>
        <fullName evidence="1">Uncharacterized protein</fullName>
    </submittedName>
</protein>
<keyword evidence="2" id="KW-1185">Reference proteome</keyword>
<name>A0ABN8XS75_RANTA</name>
<sequence length="109" mass="11281">MGLWARRVDFSYKSHSSARRDGGMEGGSYSCLKDNAPGNLSQPAGVALGASVGRGPGVLSPDGCALVSEFRNLPCGEGRVCTRHISTKSNGVTLTKGLMVLASGPFPLK</sequence>
<proteinExistence type="predicted"/>
<dbReference type="Proteomes" id="UP001176941">
    <property type="component" value="Chromosome 1"/>
</dbReference>
<dbReference type="EMBL" id="OX459937">
    <property type="protein sequence ID" value="CAI9152224.1"/>
    <property type="molecule type" value="Genomic_DNA"/>
</dbReference>
<gene>
    <name evidence="1" type="ORF">MRATA1EN1_LOCUS1186</name>
</gene>